<evidence type="ECO:0000313" key="10">
    <source>
        <dbReference type="Proteomes" id="UP000727056"/>
    </source>
</evidence>
<protein>
    <submittedName>
        <fullName evidence="9">Pesticidal protein Cry26Aa</fullName>
    </submittedName>
</protein>
<keyword evidence="7 8" id="KW-0472">Membrane</keyword>
<keyword evidence="5 8" id="KW-0812">Transmembrane</keyword>
<evidence type="ECO:0000256" key="2">
    <source>
        <dbReference type="ARBA" id="ARBA00009212"/>
    </source>
</evidence>
<keyword evidence="10" id="KW-1185">Reference proteome</keyword>
<keyword evidence="3" id="KW-0813">Transport</keyword>
<evidence type="ECO:0000313" key="9">
    <source>
        <dbReference type="EMBL" id="NJQ14873.1"/>
    </source>
</evidence>
<keyword evidence="4" id="KW-1003">Cell membrane</keyword>
<organism evidence="9 10">
    <name type="scientific">Streptomyces bohaiensis</name>
    <dbReference type="NCBI Taxonomy" id="1431344"/>
    <lineage>
        <taxon>Bacteria</taxon>
        <taxon>Bacillati</taxon>
        <taxon>Actinomycetota</taxon>
        <taxon>Actinomycetes</taxon>
        <taxon>Kitasatosporales</taxon>
        <taxon>Streptomycetaceae</taxon>
        <taxon>Streptomyces</taxon>
    </lineage>
</organism>
<evidence type="ECO:0000256" key="4">
    <source>
        <dbReference type="ARBA" id="ARBA00022475"/>
    </source>
</evidence>
<dbReference type="EMBL" id="JAAVJC010000042">
    <property type="protein sequence ID" value="NJQ14873.1"/>
    <property type="molecule type" value="Genomic_DNA"/>
</dbReference>
<proteinExistence type="inferred from homology"/>
<dbReference type="PANTHER" id="PTHR34702:SF1">
    <property type="entry name" value="NA(+)_H(+) ANTIPORTER SUBUNIT F"/>
    <property type="match status" value="1"/>
</dbReference>
<evidence type="ECO:0000256" key="7">
    <source>
        <dbReference type="ARBA" id="ARBA00023136"/>
    </source>
</evidence>
<reference evidence="9 10" key="1">
    <citation type="submission" date="2020-03" db="EMBL/GenBank/DDBJ databases">
        <title>Draft genome of Streptomyces sp. ventii, isolated from the Axial Seamount in the Pacific Ocean, and resequencing of the two type strains Streptomyces lonarensis strain NCL 716 and Streptomyces bohaiensis strain 11A07.</title>
        <authorList>
            <person name="Loughran R.M."/>
            <person name="Pfannmuller K.M."/>
            <person name="Wasson B.J."/>
            <person name="Deadmond M.C."/>
            <person name="Paddock B.E."/>
            <person name="Koyack M.J."/>
            <person name="Gallegos D.A."/>
            <person name="Mitchell E.A."/>
            <person name="Ushijima B."/>
            <person name="Saw J.H."/>
            <person name="Mcphail K.L."/>
            <person name="Videau P."/>
        </authorList>
    </citation>
    <scope>NUCLEOTIDE SEQUENCE [LARGE SCALE GENOMIC DNA]</scope>
    <source>
        <strain evidence="9 10">11A07</strain>
    </source>
</reference>
<feature type="transmembrane region" description="Helical" evidence="8">
    <location>
        <begin position="58"/>
        <end position="80"/>
    </location>
</feature>
<evidence type="ECO:0000256" key="1">
    <source>
        <dbReference type="ARBA" id="ARBA00004651"/>
    </source>
</evidence>
<name>A0ABX1C793_9ACTN</name>
<comment type="subcellular location">
    <subcellularLocation>
        <location evidence="1">Cell membrane</location>
        <topology evidence="1">Multi-pass membrane protein</topology>
    </subcellularLocation>
</comment>
<comment type="caution">
    <text evidence="9">The sequence shown here is derived from an EMBL/GenBank/DDBJ whole genome shotgun (WGS) entry which is preliminary data.</text>
</comment>
<accession>A0ABX1C793</accession>
<evidence type="ECO:0000256" key="8">
    <source>
        <dbReference type="SAM" id="Phobius"/>
    </source>
</evidence>
<evidence type="ECO:0000256" key="5">
    <source>
        <dbReference type="ARBA" id="ARBA00022692"/>
    </source>
</evidence>
<feature type="transmembrane region" description="Helical" evidence="8">
    <location>
        <begin position="32"/>
        <end position="51"/>
    </location>
</feature>
<dbReference type="InterPro" id="IPR007208">
    <property type="entry name" value="MrpF/PhaF-like"/>
</dbReference>
<keyword evidence="6 8" id="KW-1133">Transmembrane helix</keyword>
<dbReference type="Proteomes" id="UP000727056">
    <property type="component" value="Unassembled WGS sequence"/>
</dbReference>
<dbReference type="PANTHER" id="PTHR34702">
    <property type="entry name" value="NA(+)/H(+) ANTIPORTER SUBUNIT F1"/>
    <property type="match status" value="1"/>
</dbReference>
<gene>
    <name evidence="9" type="ORF">HCN52_07930</name>
</gene>
<comment type="similarity">
    <text evidence="2">Belongs to the CPA3 antiporters (TC 2.A.63) subunit F family.</text>
</comment>
<dbReference type="Pfam" id="PF04066">
    <property type="entry name" value="MrpF_PhaF"/>
    <property type="match status" value="1"/>
</dbReference>
<evidence type="ECO:0000256" key="6">
    <source>
        <dbReference type="ARBA" id="ARBA00022989"/>
    </source>
</evidence>
<sequence>MMLLDIVLAVLALSMAVAIGRMTFGPTKADRVVAVEFGFVIVIGAIALIAVRSDSPSLFDLVLVMTLVGFLTTMSLAHLVERRP</sequence>
<evidence type="ECO:0000256" key="3">
    <source>
        <dbReference type="ARBA" id="ARBA00022448"/>
    </source>
</evidence>